<dbReference type="EMBL" id="CP049866">
    <property type="protein sequence ID" value="QIK74600.1"/>
    <property type="molecule type" value="Genomic_DNA"/>
</dbReference>
<proteinExistence type="predicted"/>
<dbReference type="Proteomes" id="UP000502035">
    <property type="component" value="Chromosome"/>
</dbReference>
<sequence>MADLDRLLTADISYAAADAVEPPDFAPIAHRGAQRRRTHRLLMAAVATVVITLVAVGSSLVVGEPSTSPQPVSPGPTSNTSGSMPSGEGAKERAIEPGTYRIPSSSWSALDFTITFPEGWTVQYGNIFHHESETDGLDLTLEAAVVDEIFTDACRGDGVAQAVGPRVKDLVTALRTQPGPAVKRPVRTTLGGYPATRVDLRVPSGLDLRSCRLALDGGLALQVWYSESADNYFVLFPRAVASVYILDVGGERQVFVTQNRSPDSPAARAELQEVLDSIRIETQGAGASRASATTPEGPRQHPDTS</sequence>
<dbReference type="RefSeq" id="WP_166314864.1">
    <property type="nucleotide sequence ID" value="NZ_CP049866.1"/>
</dbReference>
<evidence type="ECO:0000313" key="3">
    <source>
        <dbReference type="EMBL" id="QIK74600.1"/>
    </source>
</evidence>
<reference evidence="3 4" key="1">
    <citation type="submission" date="2020-03" db="EMBL/GenBank/DDBJ databases">
        <title>Nocardioides sp. nov., isolated from fish.</title>
        <authorList>
            <person name="Hyun D.-W."/>
            <person name="Bae J.-W."/>
        </authorList>
    </citation>
    <scope>NUCLEOTIDE SEQUENCE [LARGE SCALE GENOMIC DNA]</scope>
    <source>
        <strain evidence="3 4">HDW12A</strain>
    </source>
</reference>
<organism evidence="3 4">
    <name type="scientific">Nocardioides piscis</name>
    <dbReference type="NCBI Taxonomy" id="2714938"/>
    <lineage>
        <taxon>Bacteria</taxon>
        <taxon>Bacillati</taxon>
        <taxon>Actinomycetota</taxon>
        <taxon>Actinomycetes</taxon>
        <taxon>Propionibacteriales</taxon>
        <taxon>Nocardioidaceae</taxon>
        <taxon>Nocardioides</taxon>
    </lineage>
</organism>
<accession>A0A6G7YCV3</accession>
<keyword evidence="2" id="KW-0812">Transmembrane</keyword>
<feature type="compositionally biased region" description="Polar residues" evidence="1">
    <location>
        <begin position="65"/>
        <end position="84"/>
    </location>
</feature>
<evidence type="ECO:0000256" key="1">
    <source>
        <dbReference type="SAM" id="MobiDB-lite"/>
    </source>
</evidence>
<keyword evidence="2" id="KW-0472">Membrane</keyword>
<keyword evidence="4" id="KW-1185">Reference proteome</keyword>
<gene>
    <name evidence="3" type="ORF">G7071_03285</name>
</gene>
<feature type="region of interest" description="Disordered" evidence="1">
    <location>
        <begin position="63"/>
        <end position="92"/>
    </location>
</feature>
<keyword evidence="2" id="KW-1133">Transmembrane helix</keyword>
<evidence type="ECO:0000256" key="2">
    <source>
        <dbReference type="SAM" id="Phobius"/>
    </source>
</evidence>
<feature type="transmembrane region" description="Helical" evidence="2">
    <location>
        <begin position="41"/>
        <end position="62"/>
    </location>
</feature>
<dbReference type="KEGG" id="npi:G7071_03285"/>
<feature type="region of interest" description="Disordered" evidence="1">
    <location>
        <begin position="283"/>
        <end position="305"/>
    </location>
</feature>
<evidence type="ECO:0000313" key="4">
    <source>
        <dbReference type="Proteomes" id="UP000502035"/>
    </source>
</evidence>
<protein>
    <submittedName>
        <fullName evidence="3">Uncharacterized protein</fullName>
    </submittedName>
</protein>
<dbReference type="AlphaFoldDB" id="A0A6G7YCV3"/>
<name>A0A6G7YCV3_9ACTN</name>